<dbReference type="InterPro" id="IPR036291">
    <property type="entry name" value="NAD(P)-bd_dom_sf"/>
</dbReference>
<reference evidence="3" key="2">
    <citation type="submission" date="2023-01" db="EMBL/GenBank/DDBJ databases">
        <title>Draft genome sequence of Portibacter lacus strain NBRC 108769.</title>
        <authorList>
            <person name="Sun Q."/>
            <person name="Mori K."/>
        </authorList>
    </citation>
    <scope>NUCLEOTIDE SEQUENCE</scope>
    <source>
        <strain evidence="3">NBRC 108769</strain>
    </source>
</reference>
<evidence type="ECO:0000259" key="1">
    <source>
        <dbReference type="Pfam" id="PF01408"/>
    </source>
</evidence>
<dbReference type="SUPFAM" id="SSF55347">
    <property type="entry name" value="Glyceraldehyde-3-phosphate dehydrogenase-like, C-terminal domain"/>
    <property type="match status" value="1"/>
</dbReference>
<dbReference type="GO" id="GO:0000166">
    <property type="term" value="F:nucleotide binding"/>
    <property type="evidence" value="ECO:0007669"/>
    <property type="project" value="InterPro"/>
</dbReference>
<dbReference type="EMBL" id="BSOH01000005">
    <property type="protein sequence ID" value="GLR16240.1"/>
    <property type="molecule type" value="Genomic_DNA"/>
</dbReference>
<dbReference type="AlphaFoldDB" id="A0AA37SM16"/>
<organism evidence="3 4">
    <name type="scientific">Portibacter lacus</name>
    <dbReference type="NCBI Taxonomy" id="1099794"/>
    <lineage>
        <taxon>Bacteria</taxon>
        <taxon>Pseudomonadati</taxon>
        <taxon>Bacteroidota</taxon>
        <taxon>Saprospiria</taxon>
        <taxon>Saprospirales</taxon>
        <taxon>Haliscomenobacteraceae</taxon>
        <taxon>Portibacter</taxon>
    </lineage>
</organism>
<evidence type="ECO:0000313" key="4">
    <source>
        <dbReference type="Proteomes" id="UP001156666"/>
    </source>
</evidence>
<evidence type="ECO:0000259" key="2">
    <source>
        <dbReference type="Pfam" id="PF22725"/>
    </source>
</evidence>
<name>A0AA37SM16_9BACT</name>
<dbReference type="InterPro" id="IPR051450">
    <property type="entry name" value="Gfo/Idh/MocA_Oxidoreductases"/>
</dbReference>
<dbReference type="PANTHER" id="PTHR43377">
    <property type="entry name" value="BILIVERDIN REDUCTASE A"/>
    <property type="match status" value="1"/>
</dbReference>
<dbReference type="SUPFAM" id="SSF51735">
    <property type="entry name" value="NAD(P)-binding Rossmann-fold domains"/>
    <property type="match status" value="1"/>
</dbReference>
<dbReference type="Gene3D" id="3.40.50.720">
    <property type="entry name" value="NAD(P)-binding Rossmann-like Domain"/>
    <property type="match status" value="1"/>
</dbReference>
<dbReference type="InterPro" id="IPR055170">
    <property type="entry name" value="GFO_IDH_MocA-like_dom"/>
</dbReference>
<sequence length="349" mass="38952">MNELKKIKVLVVGVGNMGKSHAISYFNNDGFELVGLVARSDEAKNKLSAELGGVATFSDYKEAIKTTKPDAVSINTYPDTHEEIALFSIENNAHIFLEKPMATTVEGAEKIKKAADQNSKKVVIGYILRHHPSWTKFITLAQKLGKPLVMRMNLNQQSYGDLWNTHKMLMASMSPIVDCGVHYVDIMCQMTKSQPIKVYASGVNLTSEIDPNMYNYGMLQVTFADGSIGWYESGWGPMMSKTAYFVKDVIGPEGSVSIIEPETKSSDIEDHVKTSQLLFHHTDGEKLDEYINTETEPNHQELCDLEQAFFLQAIRENVNLDEHLNDAINSLKIVLAADTSVREGRIVEL</sequence>
<feature type="domain" description="GFO/IDH/MocA-like oxidoreductase" evidence="2">
    <location>
        <begin position="142"/>
        <end position="236"/>
    </location>
</feature>
<evidence type="ECO:0000313" key="3">
    <source>
        <dbReference type="EMBL" id="GLR16240.1"/>
    </source>
</evidence>
<keyword evidence="4" id="KW-1185">Reference proteome</keyword>
<accession>A0AA37SM16</accession>
<dbReference type="Proteomes" id="UP001156666">
    <property type="component" value="Unassembled WGS sequence"/>
</dbReference>
<reference evidence="3" key="1">
    <citation type="journal article" date="2014" name="Int. J. Syst. Evol. Microbiol.">
        <title>Complete genome sequence of Corynebacterium casei LMG S-19264T (=DSM 44701T), isolated from a smear-ripened cheese.</title>
        <authorList>
            <consortium name="US DOE Joint Genome Institute (JGI-PGF)"/>
            <person name="Walter F."/>
            <person name="Albersmeier A."/>
            <person name="Kalinowski J."/>
            <person name="Ruckert C."/>
        </authorList>
    </citation>
    <scope>NUCLEOTIDE SEQUENCE</scope>
    <source>
        <strain evidence="3">NBRC 108769</strain>
    </source>
</reference>
<comment type="caution">
    <text evidence="3">The sequence shown here is derived from an EMBL/GenBank/DDBJ whole genome shotgun (WGS) entry which is preliminary data.</text>
</comment>
<dbReference type="Gene3D" id="3.30.360.10">
    <property type="entry name" value="Dihydrodipicolinate Reductase, domain 2"/>
    <property type="match status" value="1"/>
</dbReference>
<dbReference type="PANTHER" id="PTHR43377:SF1">
    <property type="entry name" value="BILIVERDIN REDUCTASE A"/>
    <property type="match status" value="1"/>
</dbReference>
<feature type="domain" description="Gfo/Idh/MocA-like oxidoreductase N-terminal" evidence="1">
    <location>
        <begin position="7"/>
        <end position="126"/>
    </location>
</feature>
<gene>
    <name evidence="3" type="primary">idh</name>
    <name evidence="3" type="ORF">GCM10007940_08550</name>
</gene>
<dbReference type="Pfam" id="PF22725">
    <property type="entry name" value="GFO_IDH_MocA_C3"/>
    <property type="match status" value="1"/>
</dbReference>
<dbReference type="Pfam" id="PF01408">
    <property type="entry name" value="GFO_IDH_MocA"/>
    <property type="match status" value="1"/>
</dbReference>
<protein>
    <submittedName>
        <fullName evidence="3">Myo-inositol 2-dehydrogenase</fullName>
    </submittedName>
</protein>
<proteinExistence type="predicted"/>
<dbReference type="InterPro" id="IPR000683">
    <property type="entry name" value="Gfo/Idh/MocA-like_OxRdtase_N"/>
</dbReference>